<dbReference type="GO" id="GO:0032259">
    <property type="term" value="P:methylation"/>
    <property type="evidence" value="ECO:0007669"/>
    <property type="project" value="UniProtKB-KW"/>
</dbReference>
<evidence type="ECO:0000313" key="3">
    <source>
        <dbReference type="Proteomes" id="UP000034264"/>
    </source>
</evidence>
<accession>A0A0G1M5H8</accession>
<organism evidence="2 3">
    <name type="scientific">Candidatus Amesbacteria bacterium GW2011_GWC2_45_19</name>
    <dbReference type="NCBI Taxonomy" id="1618366"/>
    <lineage>
        <taxon>Bacteria</taxon>
        <taxon>Candidatus Amesiibacteriota</taxon>
    </lineage>
</organism>
<dbReference type="SUPFAM" id="SSF53335">
    <property type="entry name" value="S-adenosyl-L-methionine-dependent methyltransferases"/>
    <property type="match status" value="1"/>
</dbReference>
<feature type="domain" description="Methyltransferase" evidence="1">
    <location>
        <begin position="39"/>
        <end position="136"/>
    </location>
</feature>
<gene>
    <name evidence="2" type="ORF">UX05_C0001G0160</name>
</gene>
<keyword evidence="2" id="KW-0489">Methyltransferase</keyword>
<protein>
    <submittedName>
        <fullName evidence="2">Methyltransferase type 11</fullName>
    </submittedName>
</protein>
<keyword evidence="2" id="KW-0808">Transferase</keyword>
<dbReference type="EMBL" id="LCKS01000001">
    <property type="protein sequence ID" value="KKU03531.1"/>
    <property type="molecule type" value="Genomic_DNA"/>
</dbReference>
<dbReference type="CDD" id="cd02440">
    <property type="entry name" value="AdoMet_MTases"/>
    <property type="match status" value="1"/>
</dbReference>
<proteinExistence type="predicted"/>
<dbReference type="GO" id="GO:0008168">
    <property type="term" value="F:methyltransferase activity"/>
    <property type="evidence" value="ECO:0007669"/>
    <property type="project" value="UniProtKB-KW"/>
</dbReference>
<dbReference type="Gene3D" id="3.40.50.150">
    <property type="entry name" value="Vaccinia Virus protein VP39"/>
    <property type="match status" value="1"/>
</dbReference>
<comment type="caution">
    <text evidence="2">The sequence shown here is derived from an EMBL/GenBank/DDBJ whole genome shotgun (WGS) entry which is preliminary data.</text>
</comment>
<evidence type="ECO:0000259" key="1">
    <source>
        <dbReference type="Pfam" id="PF13847"/>
    </source>
</evidence>
<dbReference type="Pfam" id="PF13847">
    <property type="entry name" value="Methyltransf_31"/>
    <property type="match status" value="1"/>
</dbReference>
<dbReference type="Proteomes" id="UP000034264">
    <property type="component" value="Unassembled WGS sequence"/>
</dbReference>
<evidence type="ECO:0000313" key="2">
    <source>
        <dbReference type="EMBL" id="KKU03531.1"/>
    </source>
</evidence>
<sequence>MSLTTLSPNHRKDEKFKNFFRQFENLFFYAVLKKEIGNSKKVLDVGCGNYSPLGQIEKTFQSEGIDIYPKCIKVSRKNHYHDSYRLGDIRQLRKFYSQKSFDTLISIDVIEHITKSEALKLIADMEKIARKKVVLMTPRGYVDQGAYDGNPYQIHHSGWTTKDLQELGYKVYGLRGLKYLRNDEATIRFSPWVFWGLCSAISEILLYPFPNLSFQLFATKDFTKQKSIYTTQ</sequence>
<dbReference type="InterPro" id="IPR029063">
    <property type="entry name" value="SAM-dependent_MTases_sf"/>
</dbReference>
<dbReference type="InterPro" id="IPR025714">
    <property type="entry name" value="Methyltranfer_dom"/>
</dbReference>
<reference evidence="2 3" key="1">
    <citation type="journal article" date="2015" name="Nature">
        <title>rRNA introns, odd ribosomes, and small enigmatic genomes across a large radiation of phyla.</title>
        <authorList>
            <person name="Brown C.T."/>
            <person name="Hug L.A."/>
            <person name="Thomas B.C."/>
            <person name="Sharon I."/>
            <person name="Castelle C.J."/>
            <person name="Singh A."/>
            <person name="Wilkins M.J."/>
            <person name="Williams K.H."/>
            <person name="Banfield J.F."/>
        </authorList>
    </citation>
    <scope>NUCLEOTIDE SEQUENCE [LARGE SCALE GENOMIC DNA]</scope>
</reference>
<dbReference type="AlphaFoldDB" id="A0A0G1M5H8"/>
<name>A0A0G1M5H8_9BACT</name>